<gene>
    <name evidence="1" type="ORF">IAD16_04205</name>
</gene>
<dbReference type="EMBL" id="DVMO01000061">
    <property type="protein sequence ID" value="HIU27559.1"/>
    <property type="molecule type" value="Genomic_DNA"/>
</dbReference>
<name>A0A9D1I3K1_9FIRM</name>
<dbReference type="AlphaFoldDB" id="A0A9D1I3K1"/>
<dbReference type="Gene3D" id="3.90.226.10">
    <property type="entry name" value="2-enoyl-CoA Hydratase, Chain A, domain 1"/>
    <property type="match status" value="1"/>
</dbReference>
<dbReference type="InterPro" id="IPR029045">
    <property type="entry name" value="ClpP/crotonase-like_dom_sf"/>
</dbReference>
<organism evidence="1 2">
    <name type="scientific">Candidatus Fimisoma avicola</name>
    <dbReference type="NCBI Taxonomy" id="2840826"/>
    <lineage>
        <taxon>Bacteria</taxon>
        <taxon>Bacillati</taxon>
        <taxon>Bacillota</taxon>
        <taxon>Clostridia</taxon>
        <taxon>Eubacteriales</taxon>
        <taxon>Candidatus Fimisoma</taxon>
    </lineage>
</organism>
<evidence type="ECO:0000313" key="2">
    <source>
        <dbReference type="Proteomes" id="UP000824091"/>
    </source>
</evidence>
<dbReference type="InterPro" id="IPR023562">
    <property type="entry name" value="ClpP/TepA"/>
</dbReference>
<evidence type="ECO:0000313" key="1">
    <source>
        <dbReference type="EMBL" id="HIU27559.1"/>
    </source>
</evidence>
<keyword evidence="1" id="KW-0645">Protease</keyword>
<protein>
    <submittedName>
        <fullName evidence="1">ATP-dependent Clp protease proteolytic subunit</fullName>
    </submittedName>
</protein>
<dbReference type="Proteomes" id="UP000824091">
    <property type="component" value="Unassembled WGS sequence"/>
</dbReference>
<dbReference type="Pfam" id="PF00574">
    <property type="entry name" value="CLP_protease"/>
    <property type="match status" value="1"/>
</dbReference>
<dbReference type="GO" id="GO:0006508">
    <property type="term" value="P:proteolysis"/>
    <property type="evidence" value="ECO:0007669"/>
    <property type="project" value="UniProtKB-KW"/>
</dbReference>
<keyword evidence="1" id="KW-0378">Hydrolase</keyword>
<dbReference type="SUPFAM" id="SSF52096">
    <property type="entry name" value="ClpP/crotonase"/>
    <property type="match status" value="1"/>
</dbReference>
<accession>A0A9D1I3K1</accession>
<sequence>MSEKKEKDKTKATEADSSGAADIIKELGLVASGSNFKSDIQYINIIGSVEGHSVLPQDAKTTKYEHLIPELVAVEENPHIKGLLLILNTVGGDVEAGLALSELVAGISKPTVSLVIGGGHSIGIPLAVSADYSFVATSATMTLHPIRTSGTLITAEPTFEYMKKTQERVVDFIAEHSKAKKEDIEEKMNCTDNMSNDVGTLLFGPEAVEMGLIDQLGSLSDALKKLRKMIDRNSHK</sequence>
<reference evidence="1" key="2">
    <citation type="journal article" date="2021" name="PeerJ">
        <title>Extensive microbial diversity within the chicken gut microbiome revealed by metagenomics and culture.</title>
        <authorList>
            <person name="Gilroy R."/>
            <person name="Ravi A."/>
            <person name="Getino M."/>
            <person name="Pursley I."/>
            <person name="Horton D.L."/>
            <person name="Alikhan N.F."/>
            <person name="Baker D."/>
            <person name="Gharbi K."/>
            <person name="Hall N."/>
            <person name="Watson M."/>
            <person name="Adriaenssens E.M."/>
            <person name="Foster-Nyarko E."/>
            <person name="Jarju S."/>
            <person name="Secka A."/>
            <person name="Antonio M."/>
            <person name="Oren A."/>
            <person name="Chaudhuri R.R."/>
            <person name="La Ragione R."/>
            <person name="Hildebrand F."/>
            <person name="Pallen M.J."/>
        </authorList>
    </citation>
    <scope>NUCLEOTIDE SEQUENCE</scope>
    <source>
        <strain evidence="1">11300</strain>
    </source>
</reference>
<reference evidence="1" key="1">
    <citation type="submission" date="2020-10" db="EMBL/GenBank/DDBJ databases">
        <authorList>
            <person name="Gilroy R."/>
        </authorList>
    </citation>
    <scope>NUCLEOTIDE SEQUENCE</scope>
    <source>
        <strain evidence="1">11300</strain>
    </source>
</reference>
<dbReference type="GO" id="GO:0008233">
    <property type="term" value="F:peptidase activity"/>
    <property type="evidence" value="ECO:0007669"/>
    <property type="project" value="UniProtKB-KW"/>
</dbReference>
<proteinExistence type="predicted"/>
<comment type="caution">
    <text evidence="1">The sequence shown here is derived from an EMBL/GenBank/DDBJ whole genome shotgun (WGS) entry which is preliminary data.</text>
</comment>